<accession>A0AAD2FWP1</accession>
<gene>
    <name evidence="4" type="ORF">CYCCA115_LOCUS15625</name>
</gene>
<organism evidence="4 5">
    <name type="scientific">Cylindrotheca closterium</name>
    <dbReference type="NCBI Taxonomy" id="2856"/>
    <lineage>
        <taxon>Eukaryota</taxon>
        <taxon>Sar</taxon>
        <taxon>Stramenopiles</taxon>
        <taxon>Ochrophyta</taxon>
        <taxon>Bacillariophyta</taxon>
        <taxon>Bacillariophyceae</taxon>
        <taxon>Bacillariophycidae</taxon>
        <taxon>Bacillariales</taxon>
        <taxon>Bacillariaceae</taxon>
        <taxon>Cylindrotheca</taxon>
    </lineage>
</organism>
<name>A0AAD2FWP1_9STRA</name>
<dbReference type="AlphaFoldDB" id="A0AAD2FWP1"/>
<dbReference type="InterPro" id="IPR011256">
    <property type="entry name" value="Reg_factor_effector_dom_sf"/>
</dbReference>
<dbReference type="Proteomes" id="UP001295423">
    <property type="component" value="Unassembled WGS sequence"/>
</dbReference>
<keyword evidence="3" id="KW-0732">Signal</keyword>
<feature type="region of interest" description="Disordered" evidence="2">
    <location>
        <begin position="416"/>
        <end position="442"/>
    </location>
</feature>
<reference evidence="4" key="1">
    <citation type="submission" date="2023-08" db="EMBL/GenBank/DDBJ databases">
        <authorList>
            <person name="Audoor S."/>
            <person name="Bilcke G."/>
        </authorList>
    </citation>
    <scope>NUCLEOTIDE SEQUENCE</scope>
</reference>
<keyword evidence="5" id="KW-1185">Reference proteome</keyword>
<proteinExistence type="inferred from homology"/>
<dbReference type="EMBL" id="CAKOGP040001881">
    <property type="protein sequence ID" value="CAJ1955183.1"/>
    <property type="molecule type" value="Genomic_DNA"/>
</dbReference>
<dbReference type="Gene3D" id="3.20.80.10">
    <property type="entry name" value="Regulatory factor, effector binding domain"/>
    <property type="match status" value="1"/>
</dbReference>
<dbReference type="SUPFAM" id="SSF55136">
    <property type="entry name" value="Probable bacterial effector-binding domain"/>
    <property type="match status" value="1"/>
</dbReference>
<evidence type="ECO:0000256" key="1">
    <source>
        <dbReference type="ARBA" id="ARBA00009817"/>
    </source>
</evidence>
<feature type="compositionally biased region" description="Acidic residues" evidence="2">
    <location>
        <begin position="426"/>
        <end position="442"/>
    </location>
</feature>
<feature type="chain" id="PRO_5041954280" evidence="3">
    <location>
        <begin position="20"/>
        <end position="442"/>
    </location>
</feature>
<evidence type="ECO:0000313" key="4">
    <source>
        <dbReference type="EMBL" id="CAJ1955183.1"/>
    </source>
</evidence>
<comment type="caution">
    <text evidence="4">The sequence shown here is derived from an EMBL/GenBank/DDBJ whole genome shotgun (WGS) entry which is preliminary data.</text>
</comment>
<comment type="similarity">
    <text evidence="1">Belongs to the HEBP family.</text>
</comment>
<feature type="signal peptide" evidence="3">
    <location>
        <begin position="1"/>
        <end position="19"/>
    </location>
</feature>
<evidence type="ECO:0000256" key="2">
    <source>
        <dbReference type="SAM" id="MobiDB-lite"/>
    </source>
</evidence>
<dbReference type="PANTHER" id="PTHR11220:SF58">
    <property type="entry name" value="SOUL HEME-BINDING FAMILY PROTEIN"/>
    <property type="match status" value="1"/>
</dbReference>
<protein>
    <submittedName>
        <fullName evidence="4">Uncharacterized protein</fullName>
    </submittedName>
</protein>
<dbReference type="InterPro" id="IPR006917">
    <property type="entry name" value="SOUL_heme-bd"/>
</dbReference>
<sequence length="442" mass="49027">MAPSLSFLLSISLIIQGQGFSSSSTGIIQKNREAESFLRSSNDAAFSAFADSLEEEPESNKEQPWQEKLEDLLDPQTNLADRQILMSELLNSNEEIRESVLDALARRKIDPLLTPTGKRIQDGTRAVVRQLANDILPQLSKSPPKFPPTPQSMEKVGSRLLSVVTSQLQKNIEDLQEDLTDPINRIPQRLSRQAEDFVKEARNVFLEKPEGLQEPSYNVVESRDLYDIRDYESYKVASTQMEEGEDLASTGTAFNSLAAYLFGLNDESRTMAMTTPVTTTSSNEMRFFLTEASIPQPQPESSVEIIDIPSSLLAVRKFTGFVTEGEIARQKDALLQALEMDGVELDVAHGAVVPHIIFQYNPPYTLPIVRRNEIAVPVRLGVDLSGGTSLQQEWSVDATVGEDTVIGEENVKMKVNSRTEAVAEKDNDENDEVSDDDTSPSD</sequence>
<dbReference type="Pfam" id="PF04832">
    <property type="entry name" value="SOUL"/>
    <property type="match status" value="1"/>
</dbReference>
<evidence type="ECO:0000256" key="3">
    <source>
        <dbReference type="SAM" id="SignalP"/>
    </source>
</evidence>
<dbReference type="PANTHER" id="PTHR11220">
    <property type="entry name" value="HEME-BINDING PROTEIN-RELATED"/>
    <property type="match status" value="1"/>
</dbReference>
<evidence type="ECO:0000313" key="5">
    <source>
        <dbReference type="Proteomes" id="UP001295423"/>
    </source>
</evidence>